<evidence type="ECO:0000313" key="2">
    <source>
        <dbReference type="Proteomes" id="UP001517376"/>
    </source>
</evidence>
<dbReference type="Proteomes" id="UP001517376">
    <property type="component" value="Unassembled WGS sequence"/>
</dbReference>
<gene>
    <name evidence="1" type="ORF">GU920_03250</name>
</gene>
<reference evidence="2" key="1">
    <citation type="submission" date="2020-01" db="EMBL/GenBank/DDBJ databases">
        <title>Sphingomonas sp. strain CSW-10.</title>
        <authorList>
            <person name="Chen W.-M."/>
        </authorList>
    </citation>
    <scope>NUCLEOTIDE SEQUENCE [LARGE SCALE GENOMIC DNA]</scope>
    <source>
        <strain evidence="2">CCP-1</strain>
    </source>
</reference>
<sequence>MDVRAKTVVASFLALMGFLALAAWASMNHAQPNRALQGALFDRSE</sequence>
<accession>A0ABW9Y1Z9</accession>
<comment type="caution">
    <text evidence="1">The sequence shown here is derived from an EMBL/GenBank/DDBJ whole genome shotgun (WGS) entry which is preliminary data.</text>
</comment>
<dbReference type="RefSeq" id="WP_161765525.1">
    <property type="nucleotide sequence ID" value="NZ_JAAATW010000001.1"/>
</dbReference>
<dbReference type="EMBL" id="JAAATW010000001">
    <property type="protein sequence ID" value="NBE06535.1"/>
    <property type="molecule type" value="Genomic_DNA"/>
</dbReference>
<evidence type="ECO:0000313" key="1">
    <source>
        <dbReference type="EMBL" id="NBE06535.1"/>
    </source>
</evidence>
<keyword evidence="2" id="KW-1185">Reference proteome</keyword>
<name>A0ABW9Y1Z9_9RHOB</name>
<protein>
    <submittedName>
        <fullName evidence="1">Uncharacterized protein</fullName>
    </submittedName>
</protein>
<proteinExistence type="predicted"/>
<organism evidence="1 2">
    <name type="scientific">Paragemmobacter ruber</name>
    <dbReference type="NCBI Taxonomy" id="1985673"/>
    <lineage>
        <taxon>Bacteria</taxon>
        <taxon>Pseudomonadati</taxon>
        <taxon>Pseudomonadota</taxon>
        <taxon>Alphaproteobacteria</taxon>
        <taxon>Rhodobacterales</taxon>
        <taxon>Paracoccaceae</taxon>
        <taxon>Paragemmobacter</taxon>
    </lineage>
</organism>